<proteinExistence type="predicted"/>
<reference evidence="3" key="2">
    <citation type="journal article" date="2022" name="Sci. Rep.">
        <title>In silico prediction of the enzymes involved in the degradation of the herbicide molinate by Gulosibacter molinativorax ON4T.</title>
        <authorList>
            <person name="Lopes A.R."/>
            <person name="Bunin E."/>
            <person name="Viana A.T."/>
            <person name="Froufe H."/>
            <person name="Munoz-Merida A."/>
            <person name="Pinho D."/>
            <person name="Figueiredo J."/>
            <person name="Barroso C."/>
            <person name="Vaz-Moreira I."/>
            <person name="Bellanger X."/>
            <person name="Egas C."/>
            <person name="Nunes O.C."/>
        </authorList>
    </citation>
    <scope>NUCLEOTIDE SEQUENCE</scope>
    <source>
        <strain evidence="3">ON4</strain>
    </source>
</reference>
<comment type="caution">
    <text evidence="3">The sequence shown here is derived from an EMBL/GenBank/DDBJ whole genome shotgun (WGS) entry which is preliminary data.</text>
</comment>
<dbReference type="EMBL" id="PXVD01000006">
    <property type="protein sequence ID" value="MDJ1370771.1"/>
    <property type="molecule type" value="Genomic_DNA"/>
</dbReference>
<dbReference type="SMART" id="SM00226">
    <property type="entry name" value="LMWPc"/>
    <property type="match status" value="1"/>
</dbReference>
<dbReference type="InterPro" id="IPR036196">
    <property type="entry name" value="Ptyr_pPase_sf"/>
</dbReference>
<evidence type="ECO:0000259" key="2">
    <source>
        <dbReference type="SMART" id="SM00226"/>
    </source>
</evidence>
<reference evidence="3" key="1">
    <citation type="submission" date="2018-03" db="EMBL/GenBank/DDBJ databases">
        <authorList>
            <person name="Nunes O.C."/>
            <person name="Lopes A.R."/>
            <person name="Froufe H."/>
            <person name="Munoz-Merida A."/>
            <person name="Barroso C."/>
            <person name="Egas C."/>
        </authorList>
    </citation>
    <scope>NUCLEOTIDE SEQUENCE</scope>
    <source>
        <strain evidence="3">ON4</strain>
    </source>
</reference>
<evidence type="ECO:0000313" key="3">
    <source>
        <dbReference type="EMBL" id="MDJ1370771.1"/>
    </source>
</evidence>
<gene>
    <name evidence="3" type="ORF">C7K25_05235</name>
</gene>
<evidence type="ECO:0000256" key="1">
    <source>
        <dbReference type="ARBA" id="ARBA00022849"/>
    </source>
</evidence>
<evidence type="ECO:0000313" key="4">
    <source>
        <dbReference type="Proteomes" id="UP001170379"/>
    </source>
</evidence>
<protein>
    <submittedName>
        <fullName evidence="3">Low molecular weight phosphatase family protein</fullName>
    </submittedName>
</protein>
<dbReference type="Gene3D" id="3.40.50.2300">
    <property type="match status" value="1"/>
</dbReference>
<dbReference type="Proteomes" id="UP001170379">
    <property type="component" value="Unassembled WGS sequence"/>
</dbReference>
<dbReference type="PANTHER" id="PTHR43428:SF1">
    <property type="entry name" value="ARSENATE REDUCTASE"/>
    <property type="match status" value="1"/>
</dbReference>
<organism evidence="3 4">
    <name type="scientific">Gulosibacter molinativorax</name>
    <dbReference type="NCBI Taxonomy" id="256821"/>
    <lineage>
        <taxon>Bacteria</taxon>
        <taxon>Bacillati</taxon>
        <taxon>Actinomycetota</taxon>
        <taxon>Actinomycetes</taxon>
        <taxon>Micrococcales</taxon>
        <taxon>Microbacteriaceae</taxon>
        <taxon>Gulosibacter</taxon>
    </lineage>
</organism>
<feature type="domain" description="Phosphotyrosine protein phosphatase I" evidence="2">
    <location>
        <begin position="4"/>
        <end position="131"/>
    </location>
</feature>
<keyword evidence="1" id="KW-0059">Arsenical resistance</keyword>
<dbReference type="Pfam" id="PF01451">
    <property type="entry name" value="LMWPc"/>
    <property type="match status" value="1"/>
</dbReference>
<dbReference type="SUPFAM" id="SSF52788">
    <property type="entry name" value="Phosphotyrosine protein phosphatases I"/>
    <property type="match status" value="1"/>
</dbReference>
<keyword evidence="4" id="KW-1185">Reference proteome</keyword>
<dbReference type="InterPro" id="IPR023485">
    <property type="entry name" value="Ptyr_pPase"/>
</dbReference>
<sequence length="134" mass="14246">MSTPKLLFVCVKNGGKSQMAAALMRQRVGDAAEIRSAGTEPGAALNAQSVESLVAVGASTEGEYPKPITEADLRDSDLVIVLGEEAQLPEGAANVERWITDEPSLRGIEGAQRMDLVRDDIAKRVDELATRLGL</sequence>
<accession>A0ABT7C7Y4</accession>
<dbReference type="PANTHER" id="PTHR43428">
    <property type="entry name" value="ARSENATE REDUCTASE"/>
    <property type="match status" value="1"/>
</dbReference>
<name>A0ABT7C7Y4_9MICO</name>
<dbReference type="RefSeq" id="WP_026936518.1">
    <property type="nucleotide sequence ID" value="NZ_CP028426.1"/>
</dbReference>